<comment type="caution">
    <text evidence="4">The sequence shown here is derived from an EMBL/GenBank/DDBJ whole genome shotgun (WGS) entry which is preliminary data.</text>
</comment>
<accession>A0ABX2EKB2</accession>
<name>A0ABX2EKB2_9BURK</name>
<feature type="domain" description="Response regulatory" evidence="3">
    <location>
        <begin position="9"/>
        <end position="127"/>
    </location>
</feature>
<evidence type="ECO:0000313" key="5">
    <source>
        <dbReference type="Proteomes" id="UP000737171"/>
    </source>
</evidence>
<sequence length="314" mass="33275">MNPTRTPYRFMVVDDSRAIRAIVARLIEQCGYPEVEVKRAADGEEALSLLPSFTPQLMITDWHMPRVSGLELLQTLRQLGQTNVKIGFVTTESRPAMLEQARTNGAAFIVNKPFRDNELIDHIRAAVPYKAPAAPAAANVTPRAAPAAAPAAALPERPLRIDHAQGLIEHTLGGQDFSLKLHAAMEPGALGPNNLLGLYSAPGKPAAAVGVLDLSAVCLVGGGALRLPVADITAAQLAGEPHDAMVAQATTFLRAAGMMLQVDNAPEGCTLARSMAVPAAFPKLVELLERGGERCDYQLAIPGLGEGRMTFIAL</sequence>
<dbReference type="Gene3D" id="3.40.50.2300">
    <property type="match status" value="1"/>
</dbReference>
<dbReference type="SUPFAM" id="SSF52172">
    <property type="entry name" value="CheY-like"/>
    <property type="match status" value="1"/>
</dbReference>
<feature type="modified residue" description="4-aspartylphosphate" evidence="2">
    <location>
        <position position="61"/>
    </location>
</feature>
<protein>
    <submittedName>
        <fullName evidence="4">Response regulator</fullName>
    </submittedName>
</protein>
<evidence type="ECO:0000313" key="4">
    <source>
        <dbReference type="EMBL" id="NRF69063.1"/>
    </source>
</evidence>
<dbReference type="InterPro" id="IPR011006">
    <property type="entry name" value="CheY-like_superfamily"/>
</dbReference>
<dbReference type="SMART" id="SM00448">
    <property type="entry name" value="REC"/>
    <property type="match status" value="1"/>
</dbReference>
<dbReference type="PANTHER" id="PTHR44591">
    <property type="entry name" value="STRESS RESPONSE REGULATOR PROTEIN 1"/>
    <property type="match status" value="1"/>
</dbReference>
<dbReference type="InterPro" id="IPR050595">
    <property type="entry name" value="Bact_response_regulator"/>
</dbReference>
<dbReference type="EMBL" id="JABRWJ010000005">
    <property type="protein sequence ID" value="NRF69063.1"/>
    <property type="molecule type" value="Genomic_DNA"/>
</dbReference>
<evidence type="ECO:0000256" key="2">
    <source>
        <dbReference type="PROSITE-ProRule" id="PRU00169"/>
    </source>
</evidence>
<keyword evidence="5" id="KW-1185">Reference proteome</keyword>
<dbReference type="PROSITE" id="PS50110">
    <property type="entry name" value="RESPONSE_REGULATORY"/>
    <property type="match status" value="1"/>
</dbReference>
<dbReference type="InterPro" id="IPR001789">
    <property type="entry name" value="Sig_transdc_resp-reg_receiver"/>
</dbReference>
<keyword evidence="1 2" id="KW-0597">Phosphoprotein</keyword>
<gene>
    <name evidence="4" type="ORF">HLB44_18880</name>
</gene>
<proteinExistence type="predicted"/>
<dbReference type="Proteomes" id="UP000737171">
    <property type="component" value="Unassembled WGS sequence"/>
</dbReference>
<dbReference type="PANTHER" id="PTHR44591:SF3">
    <property type="entry name" value="RESPONSE REGULATORY DOMAIN-CONTAINING PROTEIN"/>
    <property type="match status" value="1"/>
</dbReference>
<reference evidence="4 5" key="1">
    <citation type="submission" date="2020-05" db="EMBL/GenBank/DDBJ databases">
        <title>Aquincola sp. isolate from soil.</title>
        <authorList>
            <person name="Han J."/>
            <person name="Kim D.-U."/>
        </authorList>
    </citation>
    <scope>NUCLEOTIDE SEQUENCE [LARGE SCALE GENOMIC DNA]</scope>
    <source>
        <strain evidence="4 5">S2</strain>
    </source>
</reference>
<evidence type="ECO:0000256" key="1">
    <source>
        <dbReference type="ARBA" id="ARBA00022553"/>
    </source>
</evidence>
<dbReference type="RefSeq" id="WP_173125343.1">
    <property type="nucleotide sequence ID" value="NZ_JABRWJ010000005.1"/>
</dbReference>
<evidence type="ECO:0000259" key="3">
    <source>
        <dbReference type="PROSITE" id="PS50110"/>
    </source>
</evidence>
<organism evidence="4 5">
    <name type="scientific">Pseudaquabacterium terrae</name>
    <dbReference type="NCBI Taxonomy" id="2732868"/>
    <lineage>
        <taxon>Bacteria</taxon>
        <taxon>Pseudomonadati</taxon>
        <taxon>Pseudomonadota</taxon>
        <taxon>Betaproteobacteria</taxon>
        <taxon>Burkholderiales</taxon>
        <taxon>Sphaerotilaceae</taxon>
        <taxon>Pseudaquabacterium</taxon>
    </lineage>
</organism>
<dbReference type="Pfam" id="PF00072">
    <property type="entry name" value="Response_reg"/>
    <property type="match status" value="1"/>
</dbReference>